<dbReference type="PANTHER" id="PTHR22916:SF3">
    <property type="entry name" value="UDP-GLCNAC:BETAGAL BETA-1,3-N-ACETYLGLUCOSAMINYLTRANSFERASE-LIKE PROTEIN 1"/>
    <property type="match status" value="1"/>
</dbReference>
<dbReference type="Gene3D" id="3.90.550.10">
    <property type="entry name" value="Spore Coat Polysaccharide Biosynthesis Protein SpsA, Chain A"/>
    <property type="match status" value="1"/>
</dbReference>
<comment type="similarity">
    <text evidence="1">Belongs to the glycosyltransferase 2 family.</text>
</comment>
<dbReference type="RefSeq" id="WP_307190773.1">
    <property type="nucleotide sequence ID" value="NZ_JAUSTZ010000008.1"/>
</dbReference>
<proteinExistence type="inferred from homology"/>
<evidence type="ECO:0000259" key="2">
    <source>
        <dbReference type="Pfam" id="PF00535"/>
    </source>
</evidence>
<dbReference type="PANTHER" id="PTHR22916">
    <property type="entry name" value="GLYCOSYLTRANSFERASE"/>
    <property type="match status" value="1"/>
</dbReference>
<evidence type="ECO:0000313" key="3">
    <source>
        <dbReference type="EMBL" id="MDQ0227132.1"/>
    </source>
</evidence>
<sequence>MGEIIVSINCVTYNHEDYIADAIESFIMQETNFKYEILIYDDASTDRTPEIIKMYEDKYPDLIKPIYQTVNQYSKGVKVGNYNIKRAKGKYIATCEGDDYWISPFKLQKQVDYMESNPDCTLCAHTVEKVRIDKAKIGYERPYQKSTVAPTTDMILGGGYFVGTVSLLYPKRLMENPPDFYTKSPVGDFPLQIYLSSKGYAYYIDEVLAAYRIGVKGGWSQLQISGNDKTIKQINNSNKLIHMLNEFNSYTKGKYKEAIEEKIKYYEFKKAILQKDLKSIKENSFYQEFSIFKKTAVYIKMLFPNFYQKLYKYYIDELIITFNRRYHNQK</sequence>
<organism evidence="3 4">
    <name type="scientific">Metabacillus niabensis</name>
    <dbReference type="NCBI Taxonomy" id="324854"/>
    <lineage>
        <taxon>Bacteria</taxon>
        <taxon>Bacillati</taxon>
        <taxon>Bacillota</taxon>
        <taxon>Bacilli</taxon>
        <taxon>Bacillales</taxon>
        <taxon>Bacillaceae</taxon>
        <taxon>Metabacillus</taxon>
    </lineage>
</organism>
<dbReference type="InterPro" id="IPR001173">
    <property type="entry name" value="Glyco_trans_2-like"/>
</dbReference>
<name>A0ABT9Z4I5_9BACI</name>
<evidence type="ECO:0000313" key="4">
    <source>
        <dbReference type="Proteomes" id="UP001232245"/>
    </source>
</evidence>
<feature type="domain" description="Glycosyltransferase 2-like" evidence="2">
    <location>
        <begin position="11"/>
        <end position="136"/>
    </location>
</feature>
<evidence type="ECO:0000256" key="1">
    <source>
        <dbReference type="ARBA" id="ARBA00006739"/>
    </source>
</evidence>
<dbReference type="EMBL" id="JAUSTZ010000008">
    <property type="protein sequence ID" value="MDQ0227132.1"/>
    <property type="molecule type" value="Genomic_DNA"/>
</dbReference>
<comment type="caution">
    <text evidence="3">The sequence shown here is derived from an EMBL/GenBank/DDBJ whole genome shotgun (WGS) entry which is preliminary data.</text>
</comment>
<dbReference type="Pfam" id="PF00535">
    <property type="entry name" value="Glycos_transf_2"/>
    <property type="match status" value="1"/>
</dbReference>
<gene>
    <name evidence="3" type="ORF">J2S02_003477</name>
</gene>
<dbReference type="Proteomes" id="UP001232245">
    <property type="component" value="Unassembled WGS sequence"/>
</dbReference>
<reference evidence="3 4" key="1">
    <citation type="submission" date="2023-07" db="EMBL/GenBank/DDBJ databases">
        <title>Genomic Encyclopedia of Type Strains, Phase IV (KMG-IV): sequencing the most valuable type-strain genomes for metagenomic binning, comparative biology and taxonomic classification.</title>
        <authorList>
            <person name="Goeker M."/>
        </authorList>
    </citation>
    <scope>NUCLEOTIDE SEQUENCE [LARGE SCALE GENOMIC DNA]</scope>
    <source>
        <strain evidence="3 4">DSM 17723</strain>
    </source>
</reference>
<dbReference type="SUPFAM" id="SSF53448">
    <property type="entry name" value="Nucleotide-diphospho-sugar transferases"/>
    <property type="match status" value="1"/>
</dbReference>
<dbReference type="InterPro" id="IPR029044">
    <property type="entry name" value="Nucleotide-diphossugar_trans"/>
</dbReference>
<keyword evidence="4" id="KW-1185">Reference proteome</keyword>
<protein>
    <submittedName>
        <fullName evidence="3">Glycosyltransferase involved in cell wall biosynthesis</fullName>
    </submittedName>
</protein>
<accession>A0ABT9Z4I5</accession>